<reference evidence="2 3" key="1">
    <citation type="journal article" date="2013" name="Int. J. Syst. Evol. Microbiol.">
        <title>Marinicauda pacifica gen. nov., sp. nov., a prosthecate alphaproteobacterium of the family Hyphomonadaceae isolated from deep seawater.</title>
        <authorList>
            <person name="Zhang X.Y."/>
            <person name="Li G.W."/>
            <person name="Wang C.S."/>
            <person name="Zhang Y.J."/>
            <person name="Xu X.W."/>
            <person name="Li H."/>
            <person name="Liu A."/>
            <person name="Liu C."/>
            <person name="Xie B.B."/>
            <person name="Qin Q.L."/>
            <person name="Xu Z."/>
            <person name="Chen X.L."/>
            <person name="Zhou B.C."/>
            <person name="Zhang Y.Z."/>
        </authorList>
    </citation>
    <scope>NUCLEOTIDE SEQUENCE [LARGE SCALE GENOMIC DNA]</scope>
    <source>
        <strain evidence="2 3">P-1 km-3</strain>
    </source>
</reference>
<dbReference type="AlphaFoldDB" id="A0A4S2H8K8"/>
<feature type="domain" description="Amine oxidase" evidence="1">
    <location>
        <begin position="21"/>
        <end position="354"/>
    </location>
</feature>
<evidence type="ECO:0000313" key="2">
    <source>
        <dbReference type="EMBL" id="TGY92116.1"/>
    </source>
</evidence>
<dbReference type="OrthoDB" id="9803192at2"/>
<dbReference type="SUPFAM" id="SSF51905">
    <property type="entry name" value="FAD/NAD(P)-binding domain"/>
    <property type="match status" value="1"/>
</dbReference>
<comment type="caution">
    <text evidence="2">The sequence shown here is derived from an EMBL/GenBank/DDBJ whole genome shotgun (WGS) entry which is preliminary data.</text>
</comment>
<sequence length="445" mass="50537">MADTAQSPSQKLIVLGAGPMGLAAAYEALKAGYDVDVIEADDRPGGMAAHFDFDGLSIERFYHFCCLSDTDTLALLEELGMPDAMKWVSTKMGYYLDGHLIRWGDPVSLLQAPGIDIVTKVRYGLQMFLSTKRSDWERLDKISAKDWFIGWSGQKAYDRLWRRLLELKFYQFADDISAAWIWQRIKRLGNSRKSLFEERLGYIEGGSQTLMNALAEAITKRGGRIHYKDRATHLRIEDMRVTGVETASGAHFEAEHVISTIPTPYVPDLFDEAHAQLRAPYEKIKNIGVVCVLHKLTRPITDNFWVNISDTRIDIPGFVEFSNLRPTDGHVVYVPYYMPQTHEKFTRDDESFVDESFGYLKTVDPSLKREDLLASHVGRLRYAQPVCETGFAEMIPDPVTPVKGLQIADTCFYYPEDRGVSESIRYARRLVSQIGDARQDEHDVA</sequence>
<accession>A0A4S2H8K8</accession>
<dbReference type="GO" id="GO:0016491">
    <property type="term" value="F:oxidoreductase activity"/>
    <property type="evidence" value="ECO:0007669"/>
    <property type="project" value="InterPro"/>
</dbReference>
<organism evidence="2 3">
    <name type="scientific">Marinicauda pacifica</name>
    <dbReference type="NCBI Taxonomy" id="1133559"/>
    <lineage>
        <taxon>Bacteria</taxon>
        <taxon>Pseudomonadati</taxon>
        <taxon>Pseudomonadota</taxon>
        <taxon>Alphaproteobacteria</taxon>
        <taxon>Maricaulales</taxon>
        <taxon>Maricaulaceae</taxon>
        <taxon>Marinicauda</taxon>
    </lineage>
</organism>
<keyword evidence="3" id="KW-1185">Reference proteome</keyword>
<dbReference type="PANTHER" id="PTHR42923:SF46">
    <property type="entry name" value="AMINE OXIDASE"/>
    <property type="match status" value="1"/>
</dbReference>
<dbReference type="RefSeq" id="WP_135945249.1">
    <property type="nucleotide sequence ID" value="NZ_BMEI01000003.1"/>
</dbReference>
<proteinExistence type="predicted"/>
<dbReference type="EMBL" id="SRXV01000003">
    <property type="protein sequence ID" value="TGY92116.1"/>
    <property type="molecule type" value="Genomic_DNA"/>
</dbReference>
<name>A0A4S2H8K8_9PROT</name>
<dbReference type="Gene3D" id="3.50.50.60">
    <property type="entry name" value="FAD/NAD(P)-binding domain"/>
    <property type="match status" value="1"/>
</dbReference>
<evidence type="ECO:0000259" key="1">
    <source>
        <dbReference type="Pfam" id="PF01593"/>
    </source>
</evidence>
<dbReference type="Pfam" id="PF01593">
    <property type="entry name" value="Amino_oxidase"/>
    <property type="match status" value="1"/>
</dbReference>
<dbReference type="InterPro" id="IPR050464">
    <property type="entry name" value="Zeta_carotene_desat/Oxidored"/>
</dbReference>
<evidence type="ECO:0000313" key="3">
    <source>
        <dbReference type="Proteomes" id="UP000305451"/>
    </source>
</evidence>
<gene>
    <name evidence="2" type="ORF">E5162_10635</name>
</gene>
<dbReference type="InterPro" id="IPR002937">
    <property type="entry name" value="Amino_oxidase"/>
</dbReference>
<protein>
    <submittedName>
        <fullName evidence="2">NAD(P)/FAD-dependent oxidoreductase</fullName>
    </submittedName>
</protein>
<dbReference type="InterPro" id="IPR036188">
    <property type="entry name" value="FAD/NAD-bd_sf"/>
</dbReference>
<dbReference type="PANTHER" id="PTHR42923">
    <property type="entry name" value="PROTOPORPHYRINOGEN OXIDASE"/>
    <property type="match status" value="1"/>
</dbReference>
<dbReference type="Proteomes" id="UP000305451">
    <property type="component" value="Unassembled WGS sequence"/>
</dbReference>
<dbReference type="NCBIfam" id="NF005560">
    <property type="entry name" value="PRK07233.1"/>
    <property type="match status" value="1"/>
</dbReference>
<dbReference type="PRINTS" id="PR00419">
    <property type="entry name" value="ADXRDTASE"/>
</dbReference>